<dbReference type="AlphaFoldDB" id="A0A6J4TK84"/>
<proteinExistence type="predicted"/>
<reference evidence="1" key="1">
    <citation type="submission" date="2020-02" db="EMBL/GenBank/DDBJ databases">
        <authorList>
            <person name="Meier V. D."/>
        </authorList>
    </citation>
    <scope>NUCLEOTIDE SEQUENCE</scope>
    <source>
        <strain evidence="1">AVDCRST_MAG67</strain>
    </source>
</reference>
<accession>A0A6J4TK84</accession>
<name>A0A6J4TK84_9ACTN</name>
<protein>
    <submittedName>
        <fullName evidence="1">Uncharacterized protein</fullName>
    </submittedName>
</protein>
<gene>
    <name evidence="1" type="ORF">AVDCRST_MAG67-3566</name>
</gene>
<sequence>MPRTVPQDRRVEGPTNHGEEICHIVTEEDPDTALCGKDVTGWPWNPPWPYCVVCLDLVQSRGG</sequence>
<evidence type="ECO:0000313" key="1">
    <source>
        <dbReference type="EMBL" id="CAA9525631.1"/>
    </source>
</evidence>
<organism evidence="1">
    <name type="scientific">uncultured Solirubrobacteraceae bacterium</name>
    <dbReference type="NCBI Taxonomy" id="1162706"/>
    <lineage>
        <taxon>Bacteria</taxon>
        <taxon>Bacillati</taxon>
        <taxon>Actinomycetota</taxon>
        <taxon>Thermoleophilia</taxon>
        <taxon>Solirubrobacterales</taxon>
        <taxon>Solirubrobacteraceae</taxon>
        <taxon>environmental samples</taxon>
    </lineage>
</organism>
<dbReference type="EMBL" id="CADCVQ010000153">
    <property type="protein sequence ID" value="CAA9525631.1"/>
    <property type="molecule type" value="Genomic_DNA"/>
</dbReference>